<keyword evidence="2" id="KW-0732">Signal</keyword>
<dbReference type="PROSITE" id="PS51257">
    <property type="entry name" value="PROKAR_LIPOPROTEIN"/>
    <property type="match status" value="1"/>
</dbReference>
<evidence type="ECO:0000256" key="1">
    <source>
        <dbReference type="SAM" id="MobiDB-lite"/>
    </source>
</evidence>
<feature type="region of interest" description="Disordered" evidence="1">
    <location>
        <begin position="26"/>
        <end position="59"/>
    </location>
</feature>
<feature type="compositionally biased region" description="Polar residues" evidence="1">
    <location>
        <begin position="100"/>
        <end position="110"/>
    </location>
</feature>
<protein>
    <submittedName>
        <fullName evidence="3">Uncharacterized protein with FMN-binding domain</fullName>
    </submittedName>
</protein>
<keyword evidence="4" id="KW-1185">Reference proteome</keyword>
<dbReference type="Gene3D" id="3.90.1010.20">
    <property type="match status" value="1"/>
</dbReference>
<dbReference type="AlphaFoldDB" id="A0A846RT41"/>
<feature type="signal peptide" evidence="2">
    <location>
        <begin position="1"/>
        <end position="29"/>
    </location>
</feature>
<proteinExistence type="predicted"/>
<evidence type="ECO:0000256" key="2">
    <source>
        <dbReference type="SAM" id="SignalP"/>
    </source>
</evidence>
<sequence length="154" mass="15244">MSNAVPKPISRWALTTLAAASLLGSAGCAATPTPAPGAEGGSGETSSPATDGAEARAYADGTYTATGSYQTPGGEESIGVTVTLESGAVADVSAEPMPSNPTTEQYQGKFSSGIKDEIVGTPIDELNVSKVSGSSLTSGGFKEAIDQIKGEAAQ</sequence>
<gene>
    <name evidence="3" type="ORF">BJ994_001911</name>
</gene>
<feature type="chain" id="PRO_5038735045" evidence="2">
    <location>
        <begin position="30"/>
        <end position="154"/>
    </location>
</feature>
<comment type="caution">
    <text evidence="3">The sequence shown here is derived from an EMBL/GenBank/DDBJ whole genome shotgun (WGS) entry which is preliminary data.</text>
</comment>
<reference evidence="3 4" key="1">
    <citation type="submission" date="2020-03" db="EMBL/GenBank/DDBJ databases">
        <title>Sequencing the genomes of 1000 actinobacteria strains.</title>
        <authorList>
            <person name="Klenk H.-P."/>
        </authorList>
    </citation>
    <scope>NUCLEOTIDE SEQUENCE [LARGE SCALE GENOMIC DNA]</scope>
    <source>
        <strain evidence="3 4">DSM 16403</strain>
    </source>
</reference>
<feature type="region of interest" description="Disordered" evidence="1">
    <location>
        <begin position="89"/>
        <end position="110"/>
    </location>
</feature>
<organism evidence="3 4">
    <name type="scientific">Arthrobacter pigmenti</name>
    <dbReference type="NCBI Taxonomy" id="271432"/>
    <lineage>
        <taxon>Bacteria</taxon>
        <taxon>Bacillati</taxon>
        <taxon>Actinomycetota</taxon>
        <taxon>Actinomycetes</taxon>
        <taxon>Micrococcales</taxon>
        <taxon>Micrococcaceae</taxon>
        <taxon>Arthrobacter</taxon>
    </lineage>
</organism>
<dbReference type="RefSeq" id="WP_342450340.1">
    <property type="nucleotide sequence ID" value="NZ_JAATJL010000001.1"/>
</dbReference>
<name>A0A846RT41_9MICC</name>
<dbReference type="Proteomes" id="UP000547458">
    <property type="component" value="Unassembled WGS sequence"/>
</dbReference>
<evidence type="ECO:0000313" key="3">
    <source>
        <dbReference type="EMBL" id="NJC22835.1"/>
    </source>
</evidence>
<evidence type="ECO:0000313" key="4">
    <source>
        <dbReference type="Proteomes" id="UP000547458"/>
    </source>
</evidence>
<dbReference type="EMBL" id="JAATJL010000001">
    <property type="protein sequence ID" value="NJC22835.1"/>
    <property type="molecule type" value="Genomic_DNA"/>
</dbReference>
<accession>A0A846RT41</accession>